<comment type="caution">
    <text evidence="10">The sequence shown here is derived from an EMBL/GenBank/DDBJ whole genome shotgun (WGS) entry which is preliminary data.</text>
</comment>
<organism evidence="10 11">
    <name type="scientific">Paenibacillus chartarius</name>
    <dbReference type="NCBI Taxonomy" id="747481"/>
    <lineage>
        <taxon>Bacteria</taxon>
        <taxon>Bacillati</taxon>
        <taxon>Bacillota</taxon>
        <taxon>Bacilli</taxon>
        <taxon>Bacillales</taxon>
        <taxon>Paenibacillaceae</taxon>
        <taxon>Paenibacillus</taxon>
    </lineage>
</organism>
<dbReference type="InterPro" id="IPR047817">
    <property type="entry name" value="ABC2_TM_bact-type"/>
</dbReference>
<keyword evidence="7 8" id="KW-0472">Membrane</keyword>
<evidence type="ECO:0000256" key="7">
    <source>
        <dbReference type="ARBA" id="ARBA00023136"/>
    </source>
</evidence>
<name>A0ABV6DF31_9BACL</name>
<evidence type="ECO:0000313" key="10">
    <source>
        <dbReference type="EMBL" id="MFC0211255.1"/>
    </source>
</evidence>
<evidence type="ECO:0000256" key="1">
    <source>
        <dbReference type="ARBA" id="ARBA00004651"/>
    </source>
</evidence>
<dbReference type="Pfam" id="PF12698">
    <property type="entry name" value="ABC2_membrane_3"/>
    <property type="match status" value="1"/>
</dbReference>
<protein>
    <submittedName>
        <fullName evidence="10">ABC transporter permease</fullName>
    </submittedName>
</protein>
<dbReference type="InterPro" id="IPR013525">
    <property type="entry name" value="ABC2_TM"/>
</dbReference>
<feature type="transmembrane region" description="Helical" evidence="8">
    <location>
        <begin position="188"/>
        <end position="210"/>
    </location>
</feature>
<evidence type="ECO:0000313" key="11">
    <source>
        <dbReference type="Proteomes" id="UP001589776"/>
    </source>
</evidence>
<evidence type="ECO:0000256" key="5">
    <source>
        <dbReference type="ARBA" id="ARBA00022692"/>
    </source>
</evidence>
<dbReference type="RefSeq" id="WP_377468192.1">
    <property type="nucleotide sequence ID" value="NZ_JBHLWN010000014.1"/>
</dbReference>
<dbReference type="PANTHER" id="PTHR30294:SF29">
    <property type="entry name" value="MULTIDRUG ABC TRANSPORTER PERMEASE YBHS-RELATED"/>
    <property type="match status" value="1"/>
</dbReference>
<keyword evidence="3" id="KW-0813">Transport</keyword>
<keyword evidence="5 8" id="KW-0812">Transmembrane</keyword>
<gene>
    <name evidence="10" type="ORF">ACFFK0_02125</name>
</gene>
<dbReference type="PANTHER" id="PTHR30294">
    <property type="entry name" value="MEMBRANE COMPONENT OF ABC TRANSPORTER YHHJ-RELATED"/>
    <property type="match status" value="1"/>
</dbReference>
<evidence type="ECO:0000256" key="2">
    <source>
        <dbReference type="ARBA" id="ARBA00007783"/>
    </source>
</evidence>
<dbReference type="InterPro" id="IPR051449">
    <property type="entry name" value="ABC-2_transporter_component"/>
</dbReference>
<keyword evidence="11" id="KW-1185">Reference proteome</keyword>
<feature type="transmembrane region" description="Helical" evidence="8">
    <location>
        <begin position="265"/>
        <end position="287"/>
    </location>
</feature>
<feature type="transmembrane region" description="Helical" evidence="8">
    <location>
        <begin position="354"/>
        <end position="376"/>
    </location>
</feature>
<keyword evidence="6 8" id="KW-1133">Transmembrane helix</keyword>
<sequence>MKPTVRSTIAEEWAHIVKDKRLFAMLFFIPIVYTFLFGSIYSHHKVTELDTVVVDQDRSPLSRQIVQAFEESESFRIAGEAYSEEDARAELADGRAKVALIVPFRFETSLKQGQTLPLVTLVDGSNMIVANTATKGANEVITTFSMGLSAKKLQLQQGLQEEQVANVLSPIPFRYRTLYNPTFNYNEFMLFGLTGAILQQVLFLGVALTVTREKENGTWARFHVWKRDPWLLAAAKTVPYFLINLTNTMIAYVICAFVFDIPIHGQLTAVLSLVASFTLAVSGYGYLISMFSGNQLGATQIAMLIAVPSFMLSGYTWPLESMPQALQTLSHGLPLTYYLDGLRNVLVKGNDLQAIWRDCVSLVLMAGITYAAAMLLTRFVMFRKMADADDAMLPDGLPEGAAAPVVPAVRTGGSGMTI</sequence>
<comment type="similarity">
    <text evidence="2">Belongs to the ABC-2 integral membrane protein family.</text>
</comment>
<keyword evidence="4" id="KW-1003">Cell membrane</keyword>
<dbReference type="EMBL" id="JBHLWN010000014">
    <property type="protein sequence ID" value="MFC0211255.1"/>
    <property type="molecule type" value="Genomic_DNA"/>
</dbReference>
<accession>A0ABV6DF31</accession>
<feature type="transmembrane region" description="Helical" evidence="8">
    <location>
        <begin position="21"/>
        <end position="41"/>
    </location>
</feature>
<dbReference type="Proteomes" id="UP001589776">
    <property type="component" value="Unassembled WGS sequence"/>
</dbReference>
<evidence type="ECO:0000256" key="4">
    <source>
        <dbReference type="ARBA" id="ARBA00022475"/>
    </source>
</evidence>
<evidence type="ECO:0000256" key="6">
    <source>
        <dbReference type="ARBA" id="ARBA00022989"/>
    </source>
</evidence>
<evidence type="ECO:0000259" key="9">
    <source>
        <dbReference type="PROSITE" id="PS51012"/>
    </source>
</evidence>
<feature type="transmembrane region" description="Helical" evidence="8">
    <location>
        <begin position="299"/>
        <end position="317"/>
    </location>
</feature>
<reference evidence="10 11" key="1">
    <citation type="submission" date="2024-09" db="EMBL/GenBank/DDBJ databases">
        <authorList>
            <person name="Sun Q."/>
            <person name="Mori K."/>
        </authorList>
    </citation>
    <scope>NUCLEOTIDE SEQUENCE [LARGE SCALE GENOMIC DNA]</scope>
    <source>
        <strain evidence="10 11">CCM 7759</strain>
    </source>
</reference>
<evidence type="ECO:0000256" key="8">
    <source>
        <dbReference type="SAM" id="Phobius"/>
    </source>
</evidence>
<proteinExistence type="inferred from homology"/>
<comment type="subcellular location">
    <subcellularLocation>
        <location evidence="1">Cell membrane</location>
        <topology evidence="1">Multi-pass membrane protein</topology>
    </subcellularLocation>
</comment>
<evidence type="ECO:0000256" key="3">
    <source>
        <dbReference type="ARBA" id="ARBA00022448"/>
    </source>
</evidence>
<feature type="domain" description="ABC transmembrane type-2" evidence="9">
    <location>
        <begin position="153"/>
        <end position="385"/>
    </location>
</feature>
<dbReference type="PROSITE" id="PS51012">
    <property type="entry name" value="ABC_TM2"/>
    <property type="match status" value="1"/>
</dbReference>
<feature type="transmembrane region" description="Helical" evidence="8">
    <location>
        <begin position="230"/>
        <end position="259"/>
    </location>
</feature>
<dbReference type="Gene3D" id="3.40.1710.10">
    <property type="entry name" value="abc type-2 transporter like domain"/>
    <property type="match status" value="1"/>
</dbReference>